<comment type="similarity">
    <text evidence="3 11">Belongs to the CarA family.</text>
</comment>
<feature type="active site" evidence="11">
    <location>
        <position position="329"/>
    </location>
</feature>
<keyword evidence="11" id="KW-0028">Amino-acid biosynthesis</keyword>
<name>A0A9D1CQQ7_9FIRM</name>
<comment type="catalytic activity">
    <reaction evidence="10 11">
        <text>L-glutamine + H2O = L-glutamate + NH4(+)</text>
        <dbReference type="Rhea" id="RHEA:15889"/>
        <dbReference type="ChEBI" id="CHEBI:15377"/>
        <dbReference type="ChEBI" id="CHEBI:28938"/>
        <dbReference type="ChEBI" id="CHEBI:29985"/>
        <dbReference type="ChEBI" id="CHEBI:58359"/>
    </reaction>
</comment>
<evidence type="ECO:0000256" key="1">
    <source>
        <dbReference type="ARBA" id="ARBA00004812"/>
    </source>
</evidence>
<reference evidence="13" key="1">
    <citation type="submission" date="2020-10" db="EMBL/GenBank/DDBJ databases">
        <authorList>
            <person name="Gilroy R."/>
        </authorList>
    </citation>
    <scope>NUCLEOTIDE SEQUENCE</scope>
    <source>
        <strain evidence="13">ChiSxjej2B14-6234</strain>
    </source>
</reference>
<feature type="binding site" evidence="11">
    <location>
        <position position="288"/>
    </location>
    <ligand>
        <name>L-glutamine</name>
        <dbReference type="ChEBI" id="CHEBI:58359"/>
    </ligand>
</feature>
<feature type="active site" description="Nucleophile" evidence="11">
    <location>
        <position position="243"/>
    </location>
</feature>
<evidence type="ECO:0000313" key="13">
    <source>
        <dbReference type="EMBL" id="HIQ72171.1"/>
    </source>
</evidence>
<dbReference type="SMART" id="SM01097">
    <property type="entry name" value="CPSase_sm_chain"/>
    <property type="match status" value="1"/>
</dbReference>
<feature type="binding site" evidence="11">
    <location>
        <position position="216"/>
    </location>
    <ligand>
        <name>L-glutamine</name>
        <dbReference type="ChEBI" id="CHEBI:58359"/>
    </ligand>
</feature>
<dbReference type="PRINTS" id="PR00097">
    <property type="entry name" value="ANTSNTHASEII"/>
</dbReference>
<dbReference type="PRINTS" id="PR00096">
    <property type="entry name" value="GATASE"/>
</dbReference>
<dbReference type="EMBL" id="DVFJ01000029">
    <property type="protein sequence ID" value="HIQ72171.1"/>
    <property type="molecule type" value="Genomic_DNA"/>
</dbReference>
<evidence type="ECO:0000256" key="5">
    <source>
        <dbReference type="ARBA" id="ARBA00022741"/>
    </source>
</evidence>
<evidence type="ECO:0000313" key="14">
    <source>
        <dbReference type="Proteomes" id="UP000886887"/>
    </source>
</evidence>
<comment type="pathway">
    <text evidence="1 11">Pyrimidine metabolism; UMP biosynthesis via de novo pathway; (S)-dihydroorotate from bicarbonate: step 1/3.</text>
</comment>
<sequence>MATLILEDGARFEGELFGRKAEVTGEVVFTTGMTGYQETLTDPSYCGQIVCMTYPLIGNVGINELDGESGGVAMKGFVVSELCDLPSNWKMKEDLSSYLDAQGVTGLTGVDTRALTRRIRVHGTLRGKIVVGEPTEADVAEARAHEMHDQVSRVTCSAPYEIPGEGLRIAVLDFGLKRGILRSLNERGCHLMVYPATTTAQEILAAGCDGVMLTNGPGDPADNPGAIEAIRRLMDERPVFGICLGHQLMALAMGAGTVQMKYGHHGANHPVKDLRRGTCAVTAQNHCFMVDPQTLPAAAEVSHLNWNDQTVEGVRYLDRPAFSVQFHPEACGGPRETGYLFDDFLNMVRENTK</sequence>
<organism evidence="13 14">
    <name type="scientific">Candidatus Onthenecus intestinigallinarum</name>
    <dbReference type="NCBI Taxonomy" id="2840875"/>
    <lineage>
        <taxon>Bacteria</taxon>
        <taxon>Bacillati</taxon>
        <taxon>Bacillota</taxon>
        <taxon>Clostridia</taxon>
        <taxon>Eubacteriales</taxon>
        <taxon>Candidatus Onthenecus</taxon>
    </lineage>
</organism>
<feature type="binding site" evidence="11">
    <location>
        <position position="285"/>
    </location>
    <ligand>
        <name>L-glutamine</name>
        <dbReference type="ChEBI" id="CHEBI:58359"/>
    </ligand>
</feature>
<feature type="domain" description="Carbamoyl-phosphate synthase small subunit N-terminal" evidence="12">
    <location>
        <begin position="1"/>
        <end position="130"/>
    </location>
</feature>
<comment type="subunit">
    <text evidence="11">Composed of two chains; the small (or glutamine) chain promotes the hydrolysis of glutamine to ammonia, which is used by the large (or ammonia) chain to synthesize carbamoyl phosphate. Tetramer of heterodimers (alpha,beta)4.</text>
</comment>
<dbReference type="InterPro" id="IPR050472">
    <property type="entry name" value="Anth_synth/Amidotransfase"/>
</dbReference>
<dbReference type="PRINTS" id="PR00099">
    <property type="entry name" value="CPSGATASE"/>
</dbReference>
<evidence type="ECO:0000256" key="11">
    <source>
        <dbReference type="HAMAP-Rule" id="MF_01209"/>
    </source>
</evidence>
<dbReference type="InterPro" id="IPR029062">
    <property type="entry name" value="Class_I_gatase-like"/>
</dbReference>
<evidence type="ECO:0000256" key="2">
    <source>
        <dbReference type="ARBA" id="ARBA00005077"/>
    </source>
</evidence>
<dbReference type="PROSITE" id="PS51273">
    <property type="entry name" value="GATASE_TYPE_1"/>
    <property type="match status" value="1"/>
</dbReference>
<dbReference type="GO" id="GO:0006207">
    <property type="term" value="P:'de novo' pyrimidine nucleobase biosynthetic process"/>
    <property type="evidence" value="ECO:0007669"/>
    <property type="project" value="InterPro"/>
</dbReference>
<feature type="binding site" evidence="11">
    <location>
        <position position="44"/>
    </location>
    <ligand>
        <name>L-glutamine</name>
        <dbReference type="ChEBI" id="CHEBI:58359"/>
    </ligand>
</feature>
<proteinExistence type="inferred from homology"/>
<dbReference type="SUPFAM" id="SSF52021">
    <property type="entry name" value="Carbamoyl phosphate synthetase, small subunit N-terminal domain"/>
    <property type="match status" value="1"/>
</dbReference>
<dbReference type="Gene3D" id="3.40.50.880">
    <property type="match status" value="1"/>
</dbReference>
<feature type="binding site" evidence="11">
    <location>
        <position position="247"/>
    </location>
    <ligand>
        <name>L-glutamine</name>
        <dbReference type="ChEBI" id="CHEBI:58359"/>
    </ligand>
</feature>
<dbReference type="InterPro" id="IPR036480">
    <property type="entry name" value="CarbP_synth_ssu_N_sf"/>
</dbReference>
<evidence type="ECO:0000256" key="10">
    <source>
        <dbReference type="ARBA" id="ARBA00049285"/>
    </source>
</evidence>
<keyword evidence="4 11" id="KW-0436">Ligase</keyword>
<dbReference type="NCBIfam" id="TIGR01368">
    <property type="entry name" value="CPSaseIIsmall"/>
    <property type="match status" value="1"/>
</dbReference>
<keyword evidence="11" id="KW-0055">Arginine biosynthesis</keyword>
<dbReference type="HAMAP" id="MF_01209">
    <property type="entry name" value="CPSase_S_chain"/>
    <property type="match status" value="1"/>
</dbReference>
<reference evidence="13" key="2">
    <citation type="journal article" date="2021" name="PeerJ">
        <title>Extensive microbial diversity within the chicken gut microbiome revealed by metagenomics and culture.</title>
        <authorList>
            <person name="Gilroy R."/>
            <person name="Ravi A."/>
            <person name="Getino M."/>
            <person name="Pursley I."/>
            <person name="Horton D.L."/>
            <person name="Alikhan N.F."/>
            <person name="Baker D."/>
            <person name="Gharbi K."/>
            <person name="Hall N."/>
            <person name="Watson M."/>
            <person name="Adriaenssens E.M."/>
            <person name="Foster-Nyarko E."/>
            <person name="Jarju S."/>
            <person name="Secka A."/>
            <person name="Antonio M."/>
            <person name="Oren A."/>
            <person name="Chaudhuri R.R."/>
            <person name="La Ragione R."/>
            <person name="Hildebrand F."/>
            <person name="Pallen M.J."/>
        </authorList>
    </citation>
    <scope>NUCLEOTIDE SEQUENCE</scope>
    <source>
        <strain evidence="13">ChiSxjej2B14-6234</strain>
    </source>
</reference>
<feature type="region of interest" description="CPSase" evidence="11">
    <location>
        <begin position="1"/>
        <end position="167"/>
    </location>
</feature>
<comment type="catalytic activity">
    <reaction evidence="9 11">
        <text>hydrogencarbonate + L-glutamine + 2 ATP + H2O = carbamoyl phosphate + L-glutamate + 2 ADP + phosphate + 2 H(+)</text>
        <dbReference type="Rhea" id="RHEA:18633"/>
        <dbReference type="ChEBI" id="CHEBI:15377"/>
        <dbReference type="ChEBI" id="CHEBI:15378"/>
        <dbReference type="ChEBI" id="CHEBI:17544"/>
        <dbReference type="ChEBI" id="CHEBI:29985"/>
        <dbReference type="ChEBI" id="CHEBI:30616"/>
        <dbReference type="ChEBI" id="CHEBI:43474"/>
        <dbReference type="ChEBI" id="CHEBI:58228"/>
        <dbReference type="ChEBI" id="CHEBI:58359"/>
        <dbReference type="ChEBI" id="CHEBI:456216"/>
        <dbReference type="EC" id="6.3.5.5"/>
    </reaction>
</comment>
<evidence type="ECO:0000256" key="6">
    <source>
        <dbReference type="ARBA" id="ARBA00022840"/>
    </source>
</evidence>
<dbReference type="FunFam" id="3.50.30.20:FF:000001">
    <property type="entry name" value="Carbamoyl-phosphate synthase small chain"/>
    <property type="match status" value="1"/>
</dbReference>
<comment type="caution">
    <text evidence="13">The sequence shown here is derived from an EMBL/GenBank/DDBJ whole genome shotgun (WGS) entry which is preliminary data.</text>
</comment>
<feature type="binding site" evidence="11">
    <location>
        <position position="244"/>
    </location>
    <ligand>
        <name>L-glutamine</name>
        <dbReference type="ChEBI" id="CHEBI:58359"/>
    </ligand>
</feature>
<dbReference type="GO" id="GO:0006541">
    <property type="term" value="P:glutamine metabolic process"/>
    <property type="evidence" value="ECO:0007669"/>
    <property type="project" value="InterPro"/>
</dbReference>
<dbReference type="NCBIfam" id="NF009475">
    <property type="entry name" value="PRK12838.1"/>
    <property type="match status" value="1"/>
</dbReference>
<feature type="active site" evidence="11">
    <location>
        <position position="327"/>
    </location>
</feature>
<dbReference type="EC" id="6.3.5.5" evidence="11"/>
<dbReference type="InterPro" id="IPR006274">
    <property type="entry name" value="CarbamoylP_synth_ssu"/>
</dbReference>
<keyword evidence="8 11" id="KW-0665">Pyrimidine biosynthesis</keyword>
<keyword evidence="5 11" id="KW-0547">Nucleotide-binding</keyword>
<dbReference type="GO" id="GO:0006526">
    <property type="term" value="P:L-arginine biosynthetic process"/>
    <property type="evidence" value="ECO:0007669"/>
    <property type="project" value="UniProtKB-UniRule"/>
</dbReference>
<dbReference type="GO" id="GO:0005524">
    <property type="term" value="F:ATP binding"/>
    <property type="evidence" value="ECO:0007669"/>
    <property type="project" value="UniProtKB-UniRule"/>
</dbReference>
<dbReference type="SUPFAM" id="SSF52317">
    <property type="entry name" value="Class I glutamine amidotransferase-like"/>
    <property type="match status" value="1"/>
</dbReference>
<evidence type="ECO:0000259" key="12">
    <source>
        <dbReference type="SMART" id="SM01097"/>
    </source>
</evidence>
<dbReference type="PANTHER" id="PTHR43418">
    <property type="entry name" value="MULTIFUNCTIONAL TRYPTOPHAN BIOSYNTHESIS PROTEIN-RELATED"/>
    <property type="match status" value="1"/>
</dbReference>
<dbReference type="Pfam" id="PF00117">
    <property type="entry name" value="GATase"/>
    <property type="match status" value="1"/>
</dbReference>
<feature type="binding site" evidence="11">
    <location>
        <position position="218"/>
    </location>
    <ligand>
        <name>L-glutamine</name>
        <dbReference type="ChEBI" id="CHEBI:58359"/>
    </ligand>
</feature>
<keyword evidence="6 11" id="KW-0067">ATP-binding</keyword>
<evidence type="ECO:0000256" key="7">
    <source>
        <dbReference type="ARBA" id="ARBA00022962"/>
    </source>
</evidence>
<keyword evidence="7 11" id="KW-0315">Glutamine amidotransferase</keyword>
<dbReference type="CDD" id="cd01744">
    <property type="entry name" value="GATase1_CPSase"/>
    <property type="match status" value="1"/>
</dbReference>
<comment type="caution">
    <text evidence="11">Lacks conserved residue(s) required for the propagation of feature annotation.</text>
</comment>
<dbReference type="GO" id="GO:0004088">
    <property type="term" value="F:carbamoyl-phosphate synthase (glutamine-hydrolyzing) activity"/>
    <property type="evidence" value="ECO:0007669"/>
    <property type="project" value="UniProtKB-UniRule"/>
</dbReference>
<dbReference type="Pfam" id="PF00988">
    <property type="entry name" value="CPSase_sm_chain"/>
    <property type="match status" value="1"/>
</dbReference>
<evidence type="ECO:0000256" key="4">
    <source>
        <dbReference type="ARBA" id="ARBA00022598"/>
    </source>
</evidence>
<comment type="function">
    <text evidence="11">Small subunit of the glutamine-dependent carbamoyl phosphate synthetase (CPSase). CPSase catalyzes the formation of carbamoyl phosphate from the ammonia moiety of glutamine, carbonate, and phosphate donated by ATP, constituting the first step of 2 biosynthetic pathways, one leading to arginine and/or urea and the other to pyrimidine nucleotides. The small subunit (glutamine amidotransferase) binds and cleaves glutamine to supply the large subunit with the substrate ammonia.</text>
</comment>
<dbReference type="AlphaFoldDB" id="A0A9D1CQQ7"/>
<dbReference type="GO" id="GO:0044205">
    <property type="term" value="P:'de novo' UMP biosynthetic process"/>
    <property type="evidence" value="ECO:0007669"/>
    <property type="project" value="UniProtKB-UniRule"/>
</dbReference>
<dbReference type="InterPro" id="IPR035686">
    <property type="entry name" value="CPSase_GATase1"/>
</dbReference>
<dbReference type="PANTHER" id="PTHR43418:SF7">
    <property type="entry name" value="CARBAMOYL-PHOSPHATE SYNTHASE SMALL CHAIN"/>
    <property type="match status" value="1"/>
</dbReference>
<evidence type="ECO:0000256" key="8">
    <source>
        <dbReference type="ARBA" id="ARBA00022975"/>
    </source>
</evidence>
<protein>
    <recommendedName>
        <fullName evidence="11">Carbamoyl phosphate synthase small chain</fullName>
        <ecNumber evidence="11">6.3.5.5</ecNumber>
    </recommendedName>
    <alternativeName>
        <fullName evidence="11">Carbamoyl phosphate synthetase glutamine chain</fullName>
    </alternativeName>
</protein>
<comment type="pathway">
    <text evidence="2 11">Amino-acid biosynthesis; L-arginine biosynthesis; carbamoyl phosphate from bicarbonate: step 1/1.</text>
</comment>
<dbReference type="Gene3D" id="3.50.30.20">
    <property type="entry name" value="Carbamoyl-phosphate synthase small subunit, N-terminal domain"/>
    <property type="match status" value="1"/>
</dbReference>
<accession>A0A9D1CQQ7</accession>
<evidence type="ECO:0000256" key="3">
    <source>
        <dbReference type="ARBA" id="ARBA00007800"/>
    </source>
</evidence>
<dbReference type="InterPro" id="IPR002474">
    <property type="entry name" value="CarbamoylP_synth_ssu_N"/>
</dbReference>
<evidence type="ECO:0000256" key="9">
    <source>
        <dbReference type="ARBA" id="ARBA00048816"/>
    </source>
</evidence>
<dbReference type="InterPro" id="IPR017926">
    <property type="entry name" value="GATASE"/>
</dbReference>
<dbReference type="Proteomes" id="UP000886887">
    <property type="component" value="Unassembled WGS sequence"/>
</dbReference>
<gene>
    <name evidence="11 13" type="primary">carA</name>
    <name evidence="13" type="ORF">IAB73_08200</name>
</gene>